<dbReference type="PANTHER" id="PTHR37938">
    <property type="entry name" value="BLL0215 PROTEIN"/>
    <property type="match status" value="1"/>
</dbReference>
<dbReference type="InterPro" id="IPR018649">
    <property type="entry name" value="SHOCT"/>
</dbReference>
<evidence type="ECO:0000313" key="4">
    <source>
        <dbReference type="EMBL" id="CAB5027568.1"/>
    </source>
</evidence>
<dbReference type="PANTHER" id="PTHR37938:SF1">
    <property type="entry name" value="BLL0215 PROTEIN"/>
    <property type="match status" value="1"/>
</dbReference>
<reference evidence="4" key="1">
    <citation type="submission" date="2020-05" db="EMBL/GenBank/DDBJ databases">
        <authorList>
            <person name="Chiriac C."/>
            <person name="Salcher M."/>
            <person name="Ghai R."/>
            <person name="Kavagutti S V."/>
        </authorList>
    </citation>
    <scope>NUCLEOTIDE SEQUENCE</scope>
</reference>
<feature type="transmembrane region" description="Helical" evidence="1">
    <location>
        <begin position="22"/>
        <end position="41"/>
    </location>
</feature>
<sequence length="202" mass="23143">MPLPQDMLNQNEDLVLDIHPHWWYFAESVGVLIPAVVAEIYIASKIDGGFWNFLPKVSAGVFALAALWVGWKYVLWRTTHFAVTSYRVIYQKGFFSKQGIEIPLERVNNVNFNQTIIERILGAGDLLIESGGQDGQQRFSDIQRPQIVKKMLLEQVQLRMDGRTGSRTNDVATQLEKLEGLLHRGAITRDEYEREKRKILDA</sequence>
<feature type="domain" description="YdbS-like PH" evidence="2">
    <location>
        <begin position="76"/>
        <end position="145"/>
    </location>
</feature>
<dbReference type="EMBL" id="CAFBPN010000087">
    <property type="protein sequence ID" value="CAB5027568.1"/>
    <property type="molecule type" value="Genomic_DNA"/>
</dbReference>
<dbReference type="AlphaFoldDB" id="A0A6J7RG84"/>
<keyword evidence="1" id="KW-0472">Membrane</keyword>
<feature type="domain" description="SHOCT" evidence="3">
    <location>
        <begin position="173"/>
        <end position="200"/>
    </location>
</feature>
<keyword evidence="1" id="KW-0812">Transmembrane</keyword>
<evidence type="ECO:0000259" key="2">
    <source>
        <dbReference type="Pfam" id="PF03703"/>
    </source>
</evidence>
<name>A0A6J7RG84_9ZZZZ</name>
<feature type="transmembrane region" description="Helical" evidence="1">
    <location>
        <begin position="53"/>
        <end position="71"/>
    </location>
</feature>
<organism evidence="4">
    <name type="scientific">freshwater metagenome</name>
    <dbReference type="NCBI Taxonomy" id="449393"/>
    <lineage>
        <taxon>unclassified sequences</taxon>
        <taxon>metagenomes</taxon>
        <taxon>ecological metagenomes</taxon>
    </lineage>
</organism>
<protein>
    <submittedName>
        <fullName evidence="4">Unannotated protein</fullName>
    </submittedName>
</protein>
<evidence type="ECO:0000259" key="3">
    <source>
        <dbReference type="Pfam" id="PF09851"/>
    </source>
</evidence>
<dbReference type="Pfam" id="PF03703">
    <property type="entry name" value="bPH_2"/>
    <property type="match status" value="1"/>
</dbReference>
<gene>
    <name evidence="4" type="ORF">UFOPK4098_01262</name>
</gene>
<proteinExistence type="predicted"/>
<accession>A0A6J7RG84</accession>
<evidence type="ECO:0000256" key="1">
    <source>
        <dbReference type="SAM" id="Phobius"/>
    </source>
</evidence>
<dbReference type="InterPro" id="IPR005182">
    <property type="entry name" value="YdbS-like_PH"/>
</dbReference>
<keyword evidence="1" id="KW-1133">Transmembrane helix</keyword>
<dbReference type="Pfam" id="PF09851">
    <property type="entry name" value="SHOCT"/>
    <property type="match status" value="1"/>
</dbReference>